<gene>
    <name evidence="1" type="ORF">EHT25_08280</name>
</gene>
<evidence type="ECO:0000313" key="1">
    <source>
        <dbReference type="EMBL" id="RRB07757.1"/>
    </source>
</evidence>
<dbReference type="Proteomes" id="UP000271925">
    <property type="component" value="Unassembled WGS sequence"/>
</dbReference>
<dbReference type="InterPro" id="IPR010667">
    <property type="entry name" value="Phage_T4_Gp19"/>
</dbReference>
<dbReference type="RefSeq" id="WP_124873162.1">
    <property type="nucleotide sequence ID" value="NZ_RQJO01000007.1"/>
</dbReference>
<dbReference type="Pfam" id="PF06841">
    <property type="entry name" value="Phage_T4_gp19"/>
    <property type="match status" value="1"/>
</dbReference>
<keyword evidence="2" id="KW-1185">Reference proteome</keyword>
<accession>A0A3P1C389</accession>
<dbReference type="PANTHER" id="PTHR38009">
    <property type="entry name" value="CONSERVED HYPOTHETICAL PHAGE TAIL PROTEIN"/>
    <property type="match status" value="1"/>
</dbReference>
<dbReference type="OrthoDB" id="9799891at2"/>
<comment type="caution">
    <text evidence="1">The sequence shown here is derived from an EMBL/GenBank/DDBJ whole genome shotgun (WGS) entry which is preliminary data.</text>
</comment>
<dbReference type="PANTHER" id="PTHR38009:SF1">
    <property type="entry name" value="CONSERVED HYPOTHETICAL PHAGE TAIL PROTEIN"/>
    <property type="match status" value="1"/>
</dbReference>
<organism evidence="1 2">
    <name type="scientific">Larkinella rosea</name>
    <dbReference type="NCBI Taxonomy" id="2025312"/>
    <lineage>
        <taxon>Bacteria</taxon>
        <taxon>Pseudomonadati</taxon>
        <taxon>Bacteroidota</taxon>
        <taxon>Cytophagia</taxon>
        <taxon>Cytophagales</taxon>
        <taxon>Spirosomataceae</taxon>
        <taxon>Larkinella</taxon>
    </lineage>
</organism>
<proteinExistence type="predicted"/>
<dbReference type="GO" id="GO:0005198">
    <property type="term" value="F:structural molecule activity"/>
    <property type="evidence" value="ECO:0007669"/>
    <property type="project" value="InterPro"/>
</dbReference>
<dbReference type="EMBL" id="RQJO01000007">
    <property type="protein sequence ID" value="RRB07757.1"/>
    <property type="molecule type" value="Genomic_DNA"/>
</dbReference>
<dbReference type="InterPro" id="IPR011747">
    <property type="entry name" value="CHP02241"/>
</dbReference>
<evidence type="ECO:0000313" key="2">
    <source>
        <dbReference type="Proteomes" id="UP000271925"/>
    </source>
</evidence>
<sequence>MLSPYPAVGFHFLVNFMGIPGFLFDTKFMEVTGLTAELEHEPLIEAGNNRFTHKLPTRTKFGNLVLKRGVPALGLSPLVAWATAAIYFMEFLPIEVQVILLNENHIPLKAWNFTKAYPVKIDYTGLNARENQIVIETLELAYQFATPLSL</sequence>
<protein>
    <submittedName>
        <fullName evidence="1">Phage tail protein</fullName>
    </submittedName>
</protein>
<name>A0A3P1C389_9BACT</name>
<dbReference type="AlphaFoldDB" id="A0A3P1C389"/>
<dbReference type="NCBIfam" id="TIGR02241">
    <property type="entry name" value="conserved hypothetical phage tail region protein"/>
    <property type="match status" value="1"/>
</dbReference>
<reference evidence="1 2" key="1">
    <citation type="submission" date="2018-11" db="EMBL/GenBank/DDBJ databases">
        <authorList>
            <person name="Zhou Z."/>
            <person name="Wang G."/>
        </authorList>
    </citation>
    <scope>NUCLEOTIDE SEQUENCE [LARGE SCALE GENOMIC DNA]</scope>
    <source>
        <strain evidence="1 2">KCTC52004</strain>
    </source>
</reference>